<dbReference type="InterPro" id="IPR051909">
    <property type="entry name" value="MFP_Cation_Efflux"/>
</dbReference>
<dbReference type="NCBIfam" id="TIGR01730">
    <property type="entry name" value="RND_mfp"/>
    <property type="match status" value="1"/>
</dbReference>
<evidence type="ECO:0000259" key="8">
    <source>
        <dbReference type="Pfam" id="PF25954"/>
    </source>
</evidence>
<dbReference type="InterPro" id="IPR058647">
    <property type="entry name" value="BSH_CzcB-like"/>
</dbReference>
<keyword evidence="12" id="KW-1185">Reference proteome</keyword>
<reference evidence="11 12" key="1">
    <citation type="journal article" date="2015" name="Proc. Natl. Acad. Sci. U.S.A.">
        <title>Expanded metabolic versatility of ubiquitous nitrite-oxidizing bacteria from the genus Nitrospira.</title>
        <authorList>
            <person name="Koch H."/>
            <person name="Lucker S."/>
            <person name="Albertsen M."/>
            <person name="Kitzinger K."/>
            <person name="Herbold C."/>
            <person name="Spieck E."/>
            <person name="Nielsen P.H."/>
            <person name="Wagner M."/>
            <person name="Daims H."/>
        </authorList>
    </citation>
    <scope>NUCLEOTIDE SEQUENCE [LARGE SCALE GENOMIC DNA]</scope>
    <source>
        <strain evidence="11 12">NSP M-1</strain>
    </source>
</reference>
<dbReference type="STRING" id="42253.NITMOv2_2920"/>
<name>A0A0K2GEE3_NITMO</name>
<evidence type="ECO:0000256" key="1">
    <source>
        <dbReference type="ARBA" id="ARBA00009477"/>
    </source>
</evidence>
<dbReference type="GO" id="GO:0046686">
    <property type="term" value="P:response to cadmium ion"/>
    <property type="evidence" value="ECO:0007669"/>
    <property type="project" value="UniProtKB-KW"/>
</dbReference>
<feature type="compositionally biased region" description="Basic and acidic residues" evidence="6">
    <location>
        <begin position="66"/>
        <end position="79"/>
    </location>
</feature>
<dbReference type="FunFam" id="2.40.420.20:FF:000006">
    <property type="entry name" value="RND family efflux transporter MFP subunit"/>
    <property type="match status" value="1"/>
</dbReference>
<dbReference type="InterPro" id="IPR058792">
    <property type="entry name" value="Beta-barrel_RND_2"/>
</dbReference>
<proteinExistence type="inferred from homology"/>
<dbReference type="OrthoDB" id="9806939at2"/>
<comment type="similarity">
    <text evidence="1">Belongs to the membrane fusion protein (MFP) (TC 8.A.1) family.</text>
</comment>
<evidence type="ECO:0000256" key="2">
    <source>
        <dbReference type="ARBA" id="ARBA00022448"/>
    </source>
</evidence>
<evidence type="ECO:0000313" key="12">
    <source>
        <dbReference type="Proteomes" id="UP000069205"/>
    </source>
</evidence>
<evidence type="ECO:0000256" key="5">
    <source>
        <dbReference type="ARBA" id="ARBA00058766"/>
    </source>
</evidence>
<comment type="function">
    <text evidence="5">CzcA and CzcB together would act in zinc efflux nearly as effectively as the complete czc efflux system (CzcABC). The CzcB protein is thought to funnel zinc cations to the CzcA transport protein.</text>
</comment>
<dbReference type="Proteomes" id="UP000069205">
    <property type="component" value="Chromosome"/>
</dbReference>
<evidence type="ECO:0000259" key="10">
    <source>
        <dbReference type="Pfam" id="PF25975"/>
    </source>
</evidence>
<feature type="domain" description="CzcB-like alpha-helical hairpin" evidence="7">
    <location>
        <begin position="162"/>
        <end position="215"/>
    </location>
</feature>
<dbReference type="PANTHER" id="PTHR30097:SF15">
    <property type="entry name" value="CATION EFFLUX SYSTEM PROTEIN CUSB"/>
    <property type="match status" value="1"/>
</dbReference>
<dbReference type="InterPro" id="IPR006143">
    <property type="entry name" value="RND_pump_MFP"/>
</dbReference>
<dbReference type="FunFam" id="2.40.30.170:FF:000010">
    <property type="entry name" value="Efflux RND transporter periplasmic adaptor subunit"/>
    <property type="match status" value="1"/>
</dbReference>
<dbReference type="SUPFAM" id="SSF111369">
    <property type="entry name" value="HlyD-like secretion proteins"/>
    <property type="match status" value="1"/>
</dbReference>
<gene>
    <name evidence="11" type="ORF">NITMOv2_2920</name>
</gene>
<organism evidence="11 12">
    <name type="scientific">Nitrospira moscoviensis</name>
    <dbReference type="NCBI Taxonomy" id="42253"/>
    <lineage>
        <taxon>Bacteria</taxon>
        <taxon>Pseudomonadati</taxon>
        <taxon>Nitrospirota</taxon>
        <taxon>Nitrospiria</taxon>
        <taxon>Nitrospirales</taxon>
        <taxon>Nitrospiraceae</taxon>
        <taxon>Nitrospira</taxon>
    </lineage>
</organism>
<feature type="domain" description="CzcB-like C-terminal circularly permuted SH3-like" evidence="10">
    <location>
        <begin position="364"/>
        <end position="424"/>
    </location>
</feature>
<dbReference type="KEGG" id="nmv:NITMOv2_2920"/>
<dbReference type="Pfam" id="PF25973">
    <property type="entry name" value="BSH_CzcB"/>
    <property type="match status" value="1"/>
</dbReference>
<evidence type="ECO:0000259" key="7">
    <source>
        <dbReference type="Pfam" id="PF25893"/>
    </source>
</evidence>
<dbReference type="AlphaFoldDB" id="A0A0K2GEE3"/>
<dbReference type="Pfam" id="PF25893">
    <property type="entry name" value="HH_CzcB"/>
    <property type="match status" value="1"/>
</dbReference>
<feature type="region of interest" description="Disordered" evidence="6">
    <location>
        <begin position="59"/>
        <end position="86"/>
    </location>
</feature>
<evidence type="ECO:0000256" key="4">
    <source>
        <dbReference type="ARBA" id="ARBA00043263"/>
    </source>
</evidence>
<dbReference type="GO" id="GO:0016020">
    <property type="term" value="C:membrane"/>
    <property type="evidence" value="ECO:0007669"/>
    <property type="project" value="InterPro"/>
</dbReference>
<keyword evidence="2" id="KW-0813">Transport</keyword>
<dbReference type="InterPro" id="IPR058649">
    <property type="entry name" value="CzcB_C"/>
</dbReference>
<dbReference type="Gene3D" id="2.40.50.100">
    <property type="match status" value="1"/>
</dbReference>
<dbReference type="InterPro" id="IPR058648">
    <property type="entry name" value="HH_CzcB-like"/>
</dbReference>
<evidence type="ECO:0000259" key="9">
    <source>
        <dbReference type="Pfam" id="PF25973"/>
    </source>
</evidence>
<keyword evidence="3" id="KW-0862">Zinc</keyword>
<sequence>MSWRTVLLRTRIEAVLTRGDPPRDPGDFKKSRRSGNIPVLLGSLLVSLIVGCNEGRVEQPAPKATAEQEKGQAGHETSEPHQLTVPPQALEGQTFQTAVVERRGFREAIQATANIKPNEYRLIHLSPRIEGRIIKVMAELGDRVKADQPLALLDSIELGRKKADYLQAKTNRDVDERNYLREEGLFKQRITSEKEYLDAKGKYEKSLAAYRATYEALRLIGLPDEQIKHISWSDKREPLSHFPLVSPQAGTVIERTITPGELITPKDKAFTIADLSTVWILLDIYEQHLGAVKVGSEVEITVDAYPKERFRGKIVYLSYLLNPDTRTVDARVEIANPDRRLRPGMFARAALILPSPQGDQQVLVVPQDAIQQVDEKSVAFVQERPGTYTVRPVLIGRRSGNDAEVLSGLTEGERTVTQGSFYLKSILLKERIAGG</sequence>
<dbReference type="EMBL" id="CP011801">
    <property type="protein sequence ID" value="ALA59326.1"/>
    <property type="molecule type" value="Genomic_DNA"/>
</dbReference>
<dbReference type="GO" id="GO:0030288">
    <property type="term" value="C:outer membrane-bounded periplasmic space"/>
    <property type="evidence" value="ECO:0007669"/>
    <property type="project" value="TreeGrafter"/>
</dbReference>
<dbReference type="GO" id="GO:0015679">
    <property type="term" value="P:plasma membrane copper ion transport"/>
    <property type="evidence" value="ECO:0007669"/>
    <property type="project" value="TreeGrafter"/>
</dbReference>
<evidence type="ECO:0000256" key="3">
    <source>
        <dbReference type="ARBA" id="ARBA00022833"/>
    </source>
</evidence>
<evidence type="ECO:0000313" key="11">
    <source>
        <dbReference type="EMBL" id="ALA59326.1"/>
    </source>
</evidence>
<dbReference type="GO" id="GO:0060003">
    <property type="term" value="P:copper ion export"/>
    <property type="evidence" value="ECO:0007669"/>
    <property type="project" value="TreeGrafter"/>
</dbReference>
<dbReference type="GO" id="GO:0022857">
    <property type="term" value="F:transmembrane transporter activity"/>
    <property type="evidence" value="ECO:0007669"/>
    <property type="project" value="InterPro"/>
</dbReference>
<dbReference type="PATRIC" id="fig|42253.5.peg.2890"/>
<dbReference type="Gene3D" id="2.40.30.170">
    <property type="match status" value="1"/>
</dbReference>
<dbReference type="Pfam" id="PF25954">
    <property type="entry name" value="Beta-barrel_RND_2"/>
    <property type="match status" value="1"/>
</dbReference>
<dbReference type="PANTHER" id="PTHR30097">
    <property type="entry name" value="CATION EFFLUX SYSTEM PROTEIN CUSB"/>
    <property type="match status" value="1"/>
</dbReference>
<feature type="domain" description="CusB-like beta-barrel" evidence="8">
    <location>
        <begin position="277"/>
        <end position="351"/>
    </location>
</feature>
<dbReference type="Gene3D" id="2.40.420.20">
    <property type="match status" value="1"/>
</dbReference>
<feature type="domain" description="CzcB-like barrel-sandwich hybrid" evidence="9">
    <location>
        <begin position="122"/>
        <end position="274"/>
    </location>
</feature>
<evidence type="ECO:0000256" key="6">
    <source>
        <dbReference type="SAM" id="MobiDB-lite"/>
    </source>
</evidence>
<keyword evidence="4" id="KW-0105">Cadmium resistance</keyword>
<dbReference type="Pfam" id="PF25975">
    <property type="entry name" value="CzcB_C"/>
    <property type="match status" value="1"/>
</dbReference>
<protein>
    <submittedName>
        <fullName evidence="11">Putative Secretion protein HlyD</fullName>
    </submittedName>
</protein>
<dbReference type="GO" id="GO:0046914">
    <property type="term" value="F:transition metal ion binding"/>
    <property type="evidence" value="ECO:0007669"/>
    <property type="project" value="TreeGrafter"/>
</dbReference>
<accession>A0A0K2GEE3</accession>